<protein>
    <submittedName>
        <fullName evidence="2">ZYBA0S09-04236g1_1</fullName>
    </submittedName>
</protein>
<dbReference type="EMBL" id="HG316462">
    <property type="protein sequence ID" value="CDF91075.1"/>
    <property type="molecule type" value="Genomic_DNA"/>
</dbReference>
<dbReference type="PANTHER" id="PTHR40422:SF1">
    <property type="entry name" value="TRANSLATION MACHINERY-ASSOCIATED PROTEIN 17"/>
    <property type="match status" value="1"/>
</dbReference>
<sequence length="141" mass="15863">MSAGGIRRPVQIEEFKTAIGNMPSDELARIRHEIENSIKHLNRSNSRLMKYVAKIEGRVRDSPDLESSDDLESFEEGDLQLYQDSLRENEVVLKNYQERIEALDQENMYRSNSGGKSSSLQKTNAAPVEGESNGAGNSIYL</sequence>
<accession>A0A8J2T921</accession>
<evidence type="ECO:0000313" key="2">
    <source>
        <dbReference type="EMBL" id="CDF91075.1"/>
    </source>
</evidence>
<proteinExistence type="predicted"/>
<dbReference type="OrthoDB" id="548474at2759"/>
<organism evidence="2 3">
    <name type="scientific">Zygosaccharomyces bailii (strain CLIB 213 / ATCC 58445 / CBS 680 / BCRC 21525 / NBRC 1098 / NCYC 1416 / NRRL Y-2227)</name>
    <dbReference type="NCBI Taxonomy" id="1333698"/>
    <lineage>
        <taxon>Eukaryota</taxon>
        <taxon>Fungi</taxon>
        <taxon>Dikarya</taxon>
        <taxon>Ascomycota</taxon>
        <taxon>Saccharomycotina</taxon>
        <taxon>Saccharomycetes</taxon>
        <taxon>Saccharomycetales</taxon>
        <taxon>Saccharomycetaceae</taxon>
        <taxon>Zygosaccharomyces</taxon>
    </lineage>
</organism>
<keyword evidence="3" id="KW-1185">Reference proteome</keyword>
<dbReference type="GO" id="GO:0070682">
    <property type="term" value="P:proteasome regulatory particle assembly"/>
    <property type="evidence" value="ECO:0007669"/>
    <property type="project" value="InterPro"/>
</dbReference>
<dbReference type="PANTHER" id="PTHR40422">
    <property type="entry name" value="TRANSLATION MACHINERY-ASSOCIATED PROTEIN 17"/>
    <property type="match status" value="1"/>
</dbReference>
<dbReference type="GO" id="GO:0030674">
    <property type="term" value="F:protein-macromolecule adaptor activity"/>
    <property type="evidence" value="ECO:0007669"/>
    <property type="project" value="TreeGrafter"/>
</dbReference>
<dbReference type="Proteomes" id="UP000019375">
    <property type="component" value="Unassembled WGS sequence"/>
</dbReference>
<gene>
    <name evidence="2" type="ORF">BN860_04236g</name>
</gene>
<feature type="region of interest" description="Disordered" evidence="1">
    <location>
        <begin position="104"/>
        <end position="141"/>
    </location>
</feature>
<dbReference type="InterPro" id="IPR038966">
    <property type="entry name" value="TMA17"/>
</dbReference>
<evidence type="ECO:0000256" key="1">
    <source>
        <dbReference type="SAM" id="MobiDB-lite"/>
    </source>
</evidence>
<reference evidence="3" key="1">
    <citation type="journal article" date="2013" name="Genome Announc.">
        <title>Genome sequence of the food spoilage yeast Zygosaccharomyces bailii CLIB 213(T).</title>
        <authorList>
            <person name="Galeote V."/>
            <person name="Bigey F."/>
            <person name="Devillers H."/>
            <person name="Neuveglise C."/>
            <person name="Dequin S."/>
        </authorList>
    </citation>
    <scope>NUCLEOTIDE SEQUENCE [LARGE SCALE GENOMIC DNA]</scope>
    <source>
        <strain evidence="3">CLIB 213 / ATCC 58445 / CBS 680 / CCRC 21525 / NBRC 1098 / NCYC 1416 / NRRL Y-2227</strain>
    </source>
</reference>
<dbReference type="AlphaFoldDB" id="A0A8J2T921"/>
<name>A0A8J2T921_ZYGB2</name>
<feature type="compositionally biased region" description="Polar residues" evidence="1">
    <location>
        <begin position="108"/>
        <end position="124"/>
    </location>
</feature>
<evidence type="ECO:0000313" key="3">
    <source>
        <dbReference type="Proteomes" id="UP000019375"/>
    </source>
</evidence>